<evidence type="ECO:0000259" key="4">
    <source>
        <dbReference type="PROSITE" id="PS50932"/>
    </source>
</evidence>
<dbReference type="CDD" id="cd06267">
    <property type="entry name" value="PBP1_LacI_sugar_binding-like"/>
    <property type="match status" value="1"/>
</dbReference>
<keyword evidence="2 5" id="KW-0238">DNA-binding</keyword>
<dbReference type="PANTHER" id="PTHR30146:SF153">
    <property type="entry name" value="LACTOSE OPERON REPRESSOR"/>
    <property type="match status" value="1"/>
</dbReference>
<dbReference type="Gene3D" id="3.40.50.2300">
    <property type="match status" value="2"/>
</dbReference>
<evidence type="ECO:0000256" key="2">
    <source>
        <dbReference type="ARBA" id="ARBA00023125"/>
    </source>
</evidence>
<name>A0ABT4B2Z5_9ACTN</name>
<evidence type="ECO:0000313" key="6">
    <source>
        <dbReference type="Proteomes" id="UP001151002"/>
    </source>
</evidence>
<dbReference type="Pfam" id="PF00356">
    <property type="entry name" value="LacI"/>
    <property type="match status" value="1"/>
</dbReference>
<reference evidence="5" key="1">
    <citation type="submission" date="2022-11" db="EMBL/GenBank/DDBJ databases">
        <authorList>
            <person name="Somphong A."/>
            <person name="Phongsopitanun W."/>
        </authorList>
    </citation>
    <scope>NUCLEOTIDE SEQUENCE</scope>
    <source>
        <strain evidence="5">Pm04-4</strain>
    </source>
</reference>
<dbReference type="SUPFAM" id="SSF47413">
    <property type="entry name" value="lambda repressor-like DNA-binding domains"/>
    <property type="match status" value="1"/>
</dbReference>
<feature type="domain" description="HTH lacI-type" evidence="4">
    <location>
        <begin position="3"/>
        <end position="57"/>
    </location>
</feature>
<dbReference type="RefSeq" id="WP_267565193.1">
    <property type="nucleotide sequence ID" value="NZ_JAPNTZ010000008.1"/>
</dbReference>
<dbReference type="GO" id="GO:0003677">
    <property type="term" value="F:DNA binding"/>
    <property type="evidence" value="ECO:0007669"/>
    <property type="project" value="UniProtKB-KW"/>
</dbReference>
<accession>A0ABT4B2Z5</accession>
<evidence type="ECO:0000256" key="3">
    <source>
        <dbReference type="ARBA" id="ARBA00023163"/>
    </source>
</evidence>
<dbReference type="PROSITE" id="PS50932">
    <property type="entry name" value="HTH_LACI_2"/>
    <property type="match status" value="1"/>
</dbReference>
<dbReference type="CDD" id="cd01392">
    <property type="entry name" value="HTH_LacI"/>
    <property type="match status" value="1"/>
</dbReference>
<dbReference type="InterPro" id="IPR028082">
    <property type="entry name" value="Peripla_BP_I"/>
</dbReference>
<keyword evidence="1" id="KW-0805">Transcription regulation</keyword>
<dbReference type="Pfam" id="PF13377">
    <property type="entry name" value="Peripla_BP_3"/>
    <property type="match status" value="1"/>
</dbReference>
<keyword evidence="3" id="KW-0804">Transcription</keyword>
<organism evidence="5 6">
    <name type="scientific">Paractinoplanes pyxinae</name>
    <dbReference type="NCBI Taxonomy" id="2997416"/>
    <lineage>
        <taxon>Bacteria</taxon>
        <taxon>Bacillati</taxon>
        <taxon>Actinomycetota</taxon>
        <taxon>Actinomycetes</taxon>
        <taxon>Micromonosporales</taxon>
        <taxon>Micromonosporaceae</taxon>
        <taxon>Paractinoplanes</taxon>
    </lineage>
</organism>
<proteinExistence type="predicted"/>
<protein>
    <submittedName>
        <fullName evidence="5">LacI family DNA-binding transcriptional regulator</fullName>
    </submittedName>
</protein>
<dbReference type="InterPro" id="IPR010982">
    <property type="entry name" value="Lambda_DNA-bd_dom_sf"/>
</dbReference>
<dbReference type="InterPro" id="IPR046335">
    <property type="entry name" value="LacI/GalR-like_sensor"/>
</dbReference>
<comment type="caution">
    <text evidence="5">The sequence shown here is derived from an EMBL/GenBank/DDBJ whole genome shotgun (WGS) entry which is preliminary data.</text>
</comment>
<dbReference type="PANTHER" id="PTHR30146">
    <property type="entry name" value="LACI-RELATED TRANSCRIPTIONAL REPRESSOR"/>
    <property type="match status" value="1"/>
</dbReference>
<dbReference type="Proteomes" id="UP001151002">
    <property type="component" value="Unassembled WGS sequence"/>
</dbReference>
<gene>
    <name evidence="5" type="ORF">OWR29_22895</name>
</gene>
<sequence length="336" mass="35750">MSANLRQVAERAGVSVRTVSNVVSGFALVAPETRERVQRVIDELGYRPNAAARHLRGGRSGLVALVLPEIASPYFGELAGHLADRAEAYAWTLLVQQTGGDADRERELLDGVRAQTVDGLIMSPWGLSPGDLTRRPDSAPLILLGEQDAGGLLDHVAIDNVAAAAELTRHLIETGRRRIAAVGLQPHLVNGTAARRAEGYRQALAEAGLPPLEIPVDRLHRPDGAAAMTRLLDANAEVDAVFCFSDQLALGALHVAVARGLRVPTDLAVAGFDDIEDGRFANPALTTIAPDKPAIADAALKCLADRLTHRDAAPRRLVVPHRLEIRASTETPSSIG</sequence>
<evidence type="ECO:0000313" key="5">
    <source>
        <dbReference type="EMBL" id="MCY1140856.1"/>
    </source>
</evidence>
<keyword evidence="6" id="KW-1185">Reference proteome</keyword>
<dbReference type="EMBL" id="JAPNTZ010000008">
    <property type="protein sequence ID" value="MCY1140856.1"/>
    <property type="molecule type" value="Genomic_DNA"/>
</dbReference>
<dbReference type="InterPro" id="IPR000843">
    <property type="entry name" value="HTH_LacI"/>
</dbReference>
<evidence type="ECO:0000256" key="1">
    <source>
        <dbReference type="ARBA" id="ARBA00023015"/>
    </source>
</evidence>
<dbReference type="Gene3D" id="1.10.260.40">
    <property type="entry name" value="lambda repressor-like DNA-binding domains"/>
    <property type="match status" value="1"/>
</dbReference>
<dbReference type="SMART" id="SM00354">
    <property type="entry name" value="HTH_LACI"/>
    <property type="match status" value="1"/>
</dbReference>
<dbReference type="SUPFAM" id="SSF53822">
    <property type="entry name" value="Periplasmic binding protein-like I"/>
    <property type="match status" value="1"/>
</dbReference>